<evidence type="ECO:0000256" key="3">
    <source>
        <dbReference type="ARBA" id="ARBA00022670"/>
    </source>
</evidence>
<dbReference type="PANTHER" id="PTHR11802:SF382">
    <property type="entry name" value="PEPTIDASE S10, SERINE CARBOXYPEPTIDASE, ALPHA_BETA HYDROLASE"/>
    <property type="match status" value="1"/>
</dbReference>
<evidence type="ECO:0000256" key="5">
    <source>
        <dbReference type="ARBA" id="ARBA00023180"/>
    </source>
</evidence>
<evidence type="ECO:0000256" key="1">
    <source>
        <dbReference type="ARBA" id="ARBA00009431"/>
    </source>
</evidence>
<dbReference type="OrthoDB" id="443318at2759"/>
<evidence type="ECO:0000256" key="4">
    <source>
        <dbReference type="ARBA" id="ARBA00022801"/>
    </source>
</evidence>
<organism evidence="6 7">
    <name type="scientific">Artemisia annua</name>
    <name type="common">Sweet wormwood</name>
    <dbReference type="NCBI Taxonomy" id="35608"/>
    <lineage>
        <taxon>Eukaryota</taxon>
        <taxon>Viridiplantae</taxon>
        <taxon>Streptophyta</taxon>
        <taxon>Embryophyta</taxon>
        <taxon>Tracheophyta</taxon>
        <taxon>Spermatophyta</taxon>
        <taxon>Magnoliopsida</taxon>
        <taxon>eudicotyledons</taxon>
        <taxon>Gunneridae</taxon>
        <taxon>Pentapetalae</taxon>
        <taxon>asterids</taxon>
        <taxon>campanulids</taxon>
        <taxon>Asterales</taxon>
        <taxon>Asteraceae</taxon>
        <taxon>Asteroideae</taxon>
        <taxon>Anthemideae</taxon>
        <taxon>Artemisiinae</taxon>
        <taxon>Artemisia</taxon>
    </lineage>
</organism>
<comment type="caution">
    <text evidence="6">The sequence shown here is derived from an EMBL/GenBank/DDBJ whole genome shotgun (WGS) entry which is preliminary data.</text>
</comment>
<dbReference type="STRING" id="35608.A0A2U1LBH7"/>
<gene>
    <name evidence="6" type="ORF">CTI12_AA509300</name>
</gene>
<dbReference type="InterPro" id="IPR029058">
    <property type="entry name" value="AB_hydrolase_fold"/>
</dbReference>
<dbReference type="GO" id="GO:0004185">
    <property type="term" value="F:serine-type carboxypeptidase activity"/>
    <property type="evidence" value="ECO:0007669"/>
    <property type="project" value="InterPro"/>
</dbReference>
<keyword evidence="5" id="KW-0325">Glycoprotein</keyword>
<sequence length="557" mass="63724">MAESSNAALANNVEKRKDKKLAEAVAWYFEEKAKAYVKKRMEWEANEKRCMKERRKTTALRRKWIRYIGVGEDETVQLFYFFVESEGNPEEDPLIIWLAGGPGCSNLHAFFFEIGPLKILNGKYIDDVPALQADPNSWTKLASIIYLDGPALTGYSYTTTLEAAHSSDTLSASQTTEFIRKVTGWKLNKFKYVLYFYGGIFIDIRFLKMQFVQDHPRFLKNDMYVTGISYSGIVIPMITEALYKGNEKGLEPTINIKASSLCIQYVYFGQVQVPEVQNLQGYMVGNPLTNKRSDFNSRFEFAYTMALISKELFQKTRKDCNGEYAEVDDKNYLCLLGIDEVNKRLVNINISQVLEPKCNSTTTNLHESANPITMENPRFLGANPIKMVGAQSFLNDASCQANYYYASQWANNRKVMKALNVRKGRLDETTLCNMDMKYDSGNRSLPLYEFNVPSSIVYHEELIKRNCRALIFSGDHDMSVPHIGTHDWINSLNLTITDSNWDAWYSSGQVAGYKTTYARKNYSLVFATVKGGGHTVPEYKPKECFDMIKRWFAHKPI</sequence>
<keyword evidence="2 6" id="KW-0121">Carboxypeptidase</keyword>
<proteinExistence type="inferred from homology"/>
<dbReference type="Gene3D" id="3.40.50.1820">
    <property type="entry name" value="alpha/beta hydrolase"/>
    <property type="match status" value="1"/>
</dbReference>
<dbReference type="Pfam" id="PF00450">
    <property type="entry name" value="Peptidase_S10"/>
    <property type="match status" value="2"/>
</dbReference>
<dbReference type="PRINTS" id="PR00724">
    <property type="entry name" value="CRBOXYPTASEC"/>
</dbReference>
<dbReference type="GO" id="GO:0019748">
    <property type="term" value="P:secondary metabolic process"/>
    <property type="evidence" value="ECO:0007669"/>
    <property type="project" value="TreeGrafter"/>
</dbReference>
<dbReference type="Proteomes" id="UP000245207">
    <property type="component" value="Unassembled WGS sequence"/>
</dbReference>
<comment type="similarity">
    <text evidence="1">Belongs to the peptidase S10 family.</text>
</comment>
<protein>
    <submittedName>
        <fullName evidence="6">Peptidase S10, serine carboxypeptidase, Alpha/Beta hydrolase fold protein</fullName>
    </submittedName>
</protein>
<reference evidence="6 7" key="1">
    <citation type="journal article" date="2018" name="Mol. Plant">
        <title>The genome of Artemisia annua provides insight into the evolution of Asteraceae family and artemisinin biosynthesis.</title>
        <authorList>
            <person name="Shen Q."/>
            <person name="Zhang L."/>
            <person name="Liao Z."/>
            <person name="Wang S."/>
            <person name="Yan T."/>
            <person name="Shi P."/>
            <person name="Liu M."/>
            <person name="Fu X."/>
            <person name="Pan Q."/>
            <person name="Wang Y."/>
            <person name="Lv Z."/>
            <person name="Lu X."/>
            <person name="Zhang F."/>
            <person name="Jiang W."/>
            <person name="Ma Y."/>
            <person name="Chen M."/>
            <person name="Hao X."/>
            <person name="Li L."/>
            <person name="Tang Y."/>
            <person name="Lv G."/>
            <person name="Zhou Y."/>
            <person name="Sun X."/>
            <person name="Brodelius P.E."/>
            <person name="Rose J.K.C."/>
            <person name="Tang K."/>
        </authorList>
    </citation>
    <scope>NUCLEOTIDE SEQUENCE [LARGE SCALE GENOMIC DNA]</scope>
    <source>
        <strain evidence="7">cv. Huhao1</strain>
        <tissue evidence="6">Leaf</tissue>
    </source>
</reference>
<dbReference type="PANTHER" id="PTHR11802">
    <property type="entry name" value="SERINE PROTEASE FAMILY S10 SERINE CARBOXYPEPTIDASE"/>
    <property type="match status" value="1"/>
</dbReference>
<keyword evidence="4 6" id="KW-0378">Hydrolase</keyword>
<dbReference type="GO" id="GO:0016747">
    <property type="term" value="F:acyltransferase activity, transferring groups other than amino-acyl groups"/>
    <property type="evidence" value="ECO:0007669"/>
    <property type="project" value="TreeGrafter"/>
</dbReference>
<dbReference type="AlphaFoldDB" id="A0A2U1LBH7"/>
<dbReference type="GO" id="GO:0006508">
    <property type="term" value="P:proteolysis"/>
    <property type="evidence" value="ECO:0007669"/>
    <property type="project" value="UniProtKB-KW"/>
</dbReference>
<keyword evidence="3" id="KW-0645">Protease</keyword>
<dbReference type="SUPFAM" id="SSF53474">
    <property type="entry name" value="alpha/beta-Hydrolases"/>
    <property type="match status" value="1"/>
</dbReference>
<dbReference type="EMBL" id="PKPP01010331">
    <property type="protein sequence ID" value="PWA46344.1"/>
    <property type="molecule type" value="Genomic_DNA"/>
</dbReference>
<dbReference type="InterPro" id="IPR033124">
    <property type="entry name" value="Ser_caboxypep_his_AS"/>
</dbReference>
<dbReference type="InterPro" id="IPR001563">
    <property type="entry name" value="Peptidase_S10"/>
</dbReference>
<evidence type="ECO:0000313" key="7">
    <source>
        <dbReference type="Proteomes" id="UP000245207"/>
    </source>
</evidence>
<dbReference type="PROSITE" id="PS00560">
    <property type="entry name" value="CARBOXYPEPT_SER_HIS"/>
    <property type="match status" value="1"/>
</dbReference>
<accession>A0A2U1LBH7</accession>
<keyword evidence="7" id="KW-1185">Reference proteome</keyword>
<evidence type="ECO:0000256" key="2">
    <source>
        <dbReference type="ARBA" id="ARBA00022645"/>
    </source>
</evidence>
<name>A0A2U1LBH7_ARTAN</name>
<evidence type="ECO:0000313" key="6">
    <source>
        <dbReference type="EMBL" id="PWA46344.1"/>
    </source>
</evidence>